<feature type="region of interest" description="Disordered" evidence="1">
    <location>
        <begin position="347"/>
        <end position="461"/>
    </location>
</feature>
<dbReference type="AlphaFoldDB" id="A0A250WVH4"/>
<dbReference type="Pfam" id="PF07690">
    <property type="entry name" value="MFS_1"/>
    <property type="match status" value="1"/>
</dbReference>
<evidence type="ECO:0000313" key="4">
    <source>
        <dbReference type="Proteomes" id="UP000232323"/>
    </source>
</evidence>
<dbReference type="Proteomes" id="UP000232323">
    <property type="component" value="Unassembled WGS sequence"/>
</dbReference>
<feature type="transmembrane region" description="Helical" evidence="2">
    <location>
        <begin position="648"/>
        <end position="668"/>
    </location>
</feature>
<dbReference type="Gene3D" id="1.20.1250.20">
    <property type="entry name" value="MFS general substrate transporter like domains"/>
    <property type="match status" value="2"/>
</dbReference>
<feature type="transmembrane region" description="Helical" evidence="2">
    <location>
        <begin position="584"/>
        <end position="602"/>
    </location>
</feature>
<keyword evidence="2" id="KW-0472">Membrane</keyword>
<dbReference type="SUPFAM" id="SSF103473">
    <property type="entry name" value="MFS general substrate transporter"/>
    <property type="match status" value="2"/>
</dbReference>
<evidence type="ECO:0008006" key="5">
    <source>
        <dbReference type="Google" id="ProtNLM"/>
    </source>
</evidence>
<feature type="transmembrane region" description="Helical" evidence="2">
    <location>
        <begin position="528"/>
        <end position="544"/>
    </location>
</feature>
<accession>A0A250WVH4</accession>
<keyword evidence="2" id="KW-0812">Transmembrane</keyword>
<dbReference type="CDD" id="cd06174">
    <property type="entry name" value="MFS"/>
    <property type="match status" value="1"/>
</dbReference>
<proteinExistence type="predicted"/>
<feature type="compositionally biased region" description="Polar residues" evidence="1">
    <location>
        <begin position="380"/>
        <end position="391"/>
    </location>
</feature>
<keyword evidence="4" id="KW-1185">Reference proteome</keyword>
<comment type="caution">
    <text evidence="3">The sequence shown here is derived from an EMBL/GenBank/DDBJ whole genome shotgun (WGS) entry which is preliminary data.</text>
</comment>
<dbReference type="InterPro" id="IPR011701">
    <property type="entry name" value="MFS"/>
</dbReference>
<organism evidence="3 4">
    <name type="scientific">Chlamydomonas eustigma</name>
    <dbReference type="NCBI Taxonomy" id="1157962"/>
    <lineage>
        <taxon>Eukaryota</taxon>
        <taxon>Viridiplantae</taxon>
        <taxon>Chlorophyta</taxon>
        <taxon>core chlorophytes</taxon>
        <taxon>Chlorophyceae</taxon>
        <taxon>CS clade</taxon>
        <taxon>Chlamydomonadales</taxon>
        <taxon>Chlamydomonadaceae</taxon>
        <taxon>Chlamydomonas</taxon>
    </lineage>
</organism>
<keyword evidence="2" id="KW-1133">Transmembrane helix</keyword>
<gene>
    <name evidence="3" type="ORF">CEUSTIGMA_g2290.t1</name>
</gene>
<feature type="compositionally biased region" description="Polar residues" evidence="1">
    <location>
        <begin position="347"/>
        <end position="356"/>
    </location>
</feature>
<feature type="transmembrane region" description="Helical" evidence="2">
    <location>
        <begin position="622"/>
        <end position="642"/>
    </location>
</feature>
<protein>
    <recommendedName>
        <fullName evidence="5">Major facilitator superfamily (MFS) profile domain-containing protein</fullName>
    </recommendedName>
</protein>
<feature type="transmembrane region" description="Helical" evidence="2">
    <location>
        <begin position="57"/>
        <end position="75"/>
    </location>
</feature>
<sequence length="685" mass="74185">MATTNFFFTGNVGLTFGYRICDGLATGIWSSSVLSTYLSVLMGGDDAANEDVGVAQAIQGLFFATAALPAGWLAGKVRKDAILRWLGLIQLLAIAMTSWALMNQTWEPSFKFKVLCAALALWGIGQGNSPVLDSLFADSIPTGCRSQLYTWLHVGYILSQGLGPATTAIMFYWTGDTWSIVVLQHVMLLGMLVAFVPTLLLLCFNDDWTLGAESDSIQRILRQQQQQRAATAGAGGDEEQALYEPLLGKNKLEELEPVGSNDEDSGAASWNRATEQNLDGFDVSSFRSPSRLSLPTSAQPSPGMTCEKPLHFVEVEGQGSGLMSVEVEQHNVESFALDLSDSLTDYSNSRTSSIRSYHSRSGGPGGASEPMFVAMAPVQENEQPSSHSSPQKPLAQCSEHLSGGRAAGGAASATISVSPTPGRRLHAAKNEALSGASHPKGVPVKSKHETQPSYDAGGEKETTAVNNELDNSTRRGSCCCCCFSLGPEWIPVVLAFTDCIFGLASGMTIKFFPIFFMQEVGLPPSQVAVLYCAIPLALSLFAFASQKAARAFGRVQVMTMNRAVGIAILYWIALNDRYWTQPHIMMPVYLLRTSIMNCNFALQKSILMDYVSKENRAKWNSFEAITVFGWSGSAALGGWLIHEYGFQVTFHITATMQLISWCFTLLLLHMVPLREVSAADLASSR</sequence>
<dbReference type="PANTHER" id="PTHR23525">
    <property type="entry name" value="TRANSPORTER, PUTATIVE-RELATED"/>
    <property type="match status" value="1"/>
</dbReference>
<dbReference type="EMBL" id="BEGY01000009">
    <property type="protein sequence ID" value="GAX74844.1"/>
    <property type="molecule type" value="Genomic_DNA"/>
</dbReference>
<dbReference type="InterPro" id="IPR036259">
    <property type="entry name" value="MFS_trans_sf"/>
</dbReference>
<feature type="transmembrane region" description="Helical" evidence="2">
    <location>
        <begin position="82"/>
        <end position="102"/>
    </location>
</feature>
<evidence type="ECO:0000256" key="2">
    <source>
        <dbReference type="SAM" id="Phobius"/>
    </source>
</evidence>
<dbReference type="GO" id="GO:0022857">
    <property type="term" value="F:transmembrane transporter activity"/>
    <property type="evidence" value="ECO:0007669"/>
    <property type="project" value="InterPro"/>
</dbReference>
<feature type="transmembrane region" description="Helical" evidence="2">
    <location>
        <begin position="185"/>
        <end position="204"/>
    </location>
</feature>
<feature type="transmembrane region" description="Helical" evidence="2">
    <location>
        <begin position="148"/>
        <end position="173"/>
    </location>
</feature>
<evidence type="ECO:0000256" key="1">
    <source>
        <dbReference type="SAM" id="MobiDB-lite"/>
    </source>
</evidence>
<evidence type="ECO:0000313" key="3">
    <source>
        <dbReference type="EMBL" id="GAX74844.1"/>
    </source>
</evidence>
<dbReference type="PANTHER" id="PTHR23525:SF1">
    <property type="entry name" value="NODULIN-LIKE DOMAIN-CONTAINING PROTEIN"/>
    <property type="match status" value="1"/>
</dbReference>
<name>A0A250WVH4_9CHLO</name>
<dbReference type="OrthoDB" id="541403at2759"/>
<feature type="transmembrane region" description="Helical" evidence="2">
    <location>
        <begin position="551"/>
        <end position="572"/>
    </location>
</feature>
<reference evidence="3 4" key="1">
    <citation type="submission" date="2017-08" db="EMBL/GenBank/DDBJ databases">
        <title>Acidophilic green algal genome provides insights into adaptation to an acidic environment.</title>
        <authorList>
            <person name="Hirooka S."/>
            <person name="Hirose Y."/>
            <person name="Kanesaki Y."/>
            <person name="Higuchi S."/>
            <person name="Fujiwara T."/>
            <person name="Onuma R."/>
            <person name="Era A."/>
            <person name="Ohbayashi R."/>
            <person name="Uzuka A."/>
            <person name="Nozaki H."/>
            <person name="Yoshikawa H."/>
            <person name="Miyagishima S.Y."/>
        </authorList>
    </citation>
    <scope>NUCLEOTIDE SEQUENCE [LARGE SCALE GENOMIC DNA]</scope>
    <source>
        <strain evidence="3 4">NIES-2499</strain>
    </source>
</reference>